<feature type="transmembrane region" description="Helical" evidence="5">
    <location>
        <begin position="128"/>
        <end position="147"/>
    </location>
</feature>
<feature type="transmembrane region" description="Helical" evidence="5">
    <location>
        <begin position="55"/>
        <end position="76"/>
    </location>
</feature>
<evidence type="ECO:0000313" key="8">
    <source>
        <dbReference type="Proteomes" id="UP001169862"/>
    </source>
</evidence>
<keyword evidence="4 5" id="KW-0472">Membrane</keyword>
<sequence>MSTKRLFKVSLLPRKYRPSATGPYAQTLSANDVQMCLRAAFGGTLGFIICKLMNWNYGAFFVVYPMLLLALVPVLNGHVIRQFLASMVLISFSTLFVQGVLGDRPIPMTMTAMVMFAILFRCMSQGPYFLFGALGITGLSIQLHFASYPYPSTHVSDMVMSNIAATFVTILIAMLMHTFFPDAEPRTPRKPPPKPASNLRHEIILTTTVATLSFIVFQVLDLKGSLSAQMASILILFPLNWHGAGKAAWNRAVGTLIGCNVGLLIQFVLLTHSNMLLFVSFGLWFSIMLFARHHAHEGGGSGAGFGAMTTMAILFGQYLTPTQDLVYNALYRFTSVSVSVVLTLLVIYLMHLFLNRFEATRLYIN</sequence>
<dbReference type="InterPro" id="IPR049453">
    <property type="entry name" value="Memb_transporter_dom"/>
</dbReference>
<feature type="transmembrane region" description="Helical" evidence="5">
    <location>
        <begin position="331"/>
        <end position="354"/>
    </location>
</feature>
<evidence type="ECO:0000313" key="7">
    <source>
        <dbReference type="EMBL" id="MDO6455095.1"/>
    </source>
</evidence>
<feature type="transmembrane region" description="Helical" evidence="5">
    <location>
        <begin position="303"/>
        <end position="319"/>
    </location>
</feature>
<dbReference type="PIRSF" id="PIRSF029594">
    <property type="entry name" value="UCP029594"/>
    <property type="match status" value="1"/>
</dbReference>
<organism evidence="7 8">
    <name type="scientific">Neptunomonas phycophila</name>
    <dbReference type="NCBI Taxonomy" id="1572645"/>
    <lineage>
        <taxon>Bacteria</taxon>
        <taxon>Pseudomonadati</taxon>
        <taxon>Pseudomonadota</taxon>
        <taxon>Gammaproteobacteria</taxon>
        <taxon>Oceanospirillales</taxon>
        <taxon>Oceanospirillaceae</taxon>
        <taxon>Neptunomonas</taxon>
    </lineage>
</organism>
<feature type="domain" description="Integral membrane bound transporter" evidence="6">
    <location>
        <begin position="213"/>
        <end position="346"/>
    </location>
</feature>
<proteinExistence type="predicted"/>
<comment type="subcellular location">
    <subcellularLocation>
        <location evidence="1">Membrane</location>
        <topology evidence="1">Multi-pass membrane protein</topology>
    </subcellularLocation>
</comment>
<feature type="transmembrane region" description="Helical" evidence="5">
    <location>
        <begin position="159"/>
        <end position="180"/>
    </location>
</feature>
<evidence type="ECO:0000256" key="3">
    <source>
        <dbReference type="ARBA" id="ARBA00022989"/>
    </source>
</evidence>
<keyword evidence="3 5" id="KW-1133">Transmembrane helix</keyword>
<evidence type="ECO:0000256" key="1">
    <source>
        <dbReference type="ARBA" id="ARBA00004141"/>
    </source>
</evidence>
<dbReference type="GO" id="GO:0016020">
    <property type="term" value="C:membrane"/>
    <property type="evidence" value="ECO:0007669"/>
    <property type="project" value="UniProtKB-SubCell"/>
</dbReference>
<feature type="transmembrane region" description="Helical" evidence="5">
    <location>
        <begin position="83"/>
        <end position="100"/>
    </location>
</feature>
<dbReference type="RefSeq" id="WP_303552016.1">
    <property type="nucleotide sequence ID" value="NZ_JAUOPG010000012.1"/>
</dbReference>
<name>A0AAW7XLT9_9GAMM</name>
<evidence type="ECO:0000256" key="5">
    <source>
        <dbReference type="SAM" id="Phobius"/>
    </source>
</evidence>
<dbReference type="Pfam" id="PF11168">
    <property type="entry name" value="DUF2955"/>
    <property type="match status" value="1"/>
</dbReference>
<dbReference type="InterPro" id="IPR016926">
    <property type="entry name" value="UCP029594"/>
</dbReference>
<evidence type="ECO:0000256" key="2">
    <source>
        <dbReference type="ARBA" id="ARBA00022692"/>
    </source>
</evidence>
<evidence type="ECO:0000256" key="4">
    <source>
        <dbReference type="ARBA" id="ARBA00023136"/>
    </source>
</evidence>
<comment type="caution">
    <text evidence="7">The sequence shown here is derived from an EMBL/GenBank/DDBJ whole genome shotgun (WGS) entry which is preliminary data.</text>
</comment>
<dbReference type="InterPro" id="IPR022604">
    <property type="entry name" value="DUF2955"/>
</dbReference>
<evidence type="ECO:0000259" key="6">
    <source>
        <dbReference type="Pfam" id="PF13515"/>
    </source>
</evidence>
<dbReference type="AlphaFoldDB" id="A0AAW7XLT9"/>
<dbReference type="Pfam" id="PF13515">
    <property type="entry name" value="FUSC_2"/>
    <property type="match status" value="1"/>
</dbReference>
<keyword evidence="2 5" id="KW-0812">Transmembrane</keyword>
<dbReference type="Proteomes" id="UP001169862">
    <property type="component" value="Unassembled WGS sequence"/>
</dbReference>
<feature type="transmembrane region" description="Helical" evidence="5">
    <location>
        <begin position="201"/>
        <end position="220"/>
    </location>
</feature>
<accession>A0AAW7XLT9</accession>
<protein>
    <submittedName>
        <fullName evidence="7">DUF2955 domain-containing protein</fullName>
    </submittedName>
</protein>
<reference evidence="7" key="1">
    <citation type="submission" date="2023-07" db="EMBL/GenBank/DDBJ databases">
        <title>Genome content predicts the carbon catabolic preferences of heterotrophic bacteria.</title>
        <authorList>
            <person name="Gralka M."/>
        </authorList>
    </citation>
    <scope>NUCLEOTIDE SEQUENCE</scope>
    <source>
        <strain evidence="7">I2M16</strain>
    </source>
</reference>
<gene>
    <name evidence="7" type="ORF">Q4490_16100</name>
</gene>
<dbReference type="EMBL" id="JAUOPG010000012">
    <property type="protein sequence ID" value="MDO6455095.1"/>
    <property type="molecule type" value="Genomic_DNA"/>
</dbReference>